<feature type="transmembrane region" description="Helical" evidence="10">
    <location>
        <begin position="357"/>
        <end position="377"/>
    </location>
</feature>
<keyword evidence="4 10" id="KW-0812">Transmembrane</keyword>
<feature type="transmembrane region" description="Helical" evidence="10">
    <location>
        <begin position="303"/>
        <end position="324"/>
    </location>
</feature>
<keyword evidence="9 10" id="KW-0739">Sodium transport</keyword>
<comment type="function">
    <text evidence="10">Na(+)/H(+) antiporter that extrudes sodium in exchange for external protons.</text>
</comment>
<evidence type="ECO:0000313" key="12">
    <source>
        <dbReference type="EMBL" id="PRY19444.1"/>
    </source>
</evidence>
<reference evidence="12 13" key="1">
    <citation type="submission" date="2018-03" db="EMBL/GenBank/DDBJ databases">
        <title>Genomic Encyclopedia of Archaeal and Bacterial Type Strains, Phase II (KMG-II): from individual species to whole genera.</title>
        <authorList>
            <person name="Goeker M."/>
        </authorList>
    </citation>
    <scope>NUCLEOTIDE SEQUENCE [LARGE SCALE GENOMIC DNA]</scope>
    <source>
        <strain evidence="12 13">DSM 45348</strain>
    </source>
</reference>
<evidence type="ECO:0000256" key="5">
    <source>
        <dbReference type="ARBA" id="ARBA00022989"/>
    </source>
</evidence>
<dbReference type="AlphaFoldDB" id="A0A2T0RE22"/>
<keyword evidence="7 10" id="KW-0406">Ion transport</keyword>
<evidence type="ECO:0000256" key="4">
    <source>
        <dbReference type="ARBA" id="ARBA00022692"/>
    </source>
</evidence>
<feature type="transmembrane region" description="Helical" evidence="10">
    <location>
        <begin position="56"/>
        <end position="78"/>
    </location>
</feature>
<feature type="domain" description="Cation/H+ exchanger transmembrane" evidence="11">
    <location>
        <begin position="16"/>
        <end position="417"/>
    </location>
</feature>
<dbReference type="GO" id="GO:0015386">
    <property type="term" value="F:potassium:proton antiporter activity"/>
    <property type="evidence" value="ECO:0007669"/>
    <property type="project" value="TreeGrafter"/>
</dbReference>
<name>A0A2T0RE22_9ACTN</name>
<keyword evidence="6 10" id="KW-0915">Sodium</keyword>
<evidence type="ECO:0000256" key="3">
    <source>
        <dbReference type="ARBA" id="ARBA00022475"/>
    </source>
</evidence>
<evidence type="ECO:0000256" key="9">
    <source>
        <dbReference type="ARBA" id="ARBA00023201"/>
    </source>
</evidence>
<feature type="transmembrane region" description="Helical" evidence="10">
    <location>
        <begin position="6"/>
        <end position="24"/>
    </location>
</feature>
<evidence type="ECO:0000256" key="7">
    <source>
        <dbReference type="ARBA" id="ARBA00023065"/>
    </source>
</evidence>
<feature type="transmembrane region" description="Helical" evidence="10">
    <location>
        <begin position="273"/>
        <end position="291"/>
    </location>
</feature>
<organism evidence="12 13">
    <name type="scientific">Pseudosporangium ferrugineum</name>
    <dbReference type="NCBI Taxonomy" id="439699"/>
    <lineage>
        <taxon>Bacteria</taxon>
        <taxon>Bacillati</taxon>
        <taxon>Actinomycetota</taxon>
        <taxon>Actinomycetes</taxon>
        <taxon>Micromonosporales</taxon>
        <taxon>Micromonosporaceae</taxon>
        <taxon>Pseudosporangium</taxon>
    </lineage>
</organism>
<proteinExistence type="inferred from homology"/>
<evidence type="ECO:0000256" key="1">
    <source>
        <dbReference type="ARBA" id="ARBA00004651"/>
    </source>
</evidence>
<evidence type="ECO:0000256" key="10">
    <source>
        <dbReference type="RuleBase" id="RU366002"/>
    </source>
</evidence>
<protein>
    <submittedName>
        <fullName evidence="12">Sodium/proton antiporter (CPA1 family)</fullName>
    </submittedName>
</protein>
<dbReference type="NCBIfam" id="TIGR00831">
    <property type="entry name" value="a_cpa1"/>
    <property type="match status" value="1"/>
</dbReference>
<dbReference type="Pfam" id="PF00999">
    <property type="entry name" value="Na_H_Exchanger"/>
    <property type="match status" value="1"/>
</dbReference>
<dbReference type="RefSeq" id="WP_106131100.1">
    <property type="nucleotide sequence ID" value="NZ_PVZG01000033.1"/>
</dbReference>
<dbReference type="InterPro" id="IPR004705">
    <property type="entry name" value="Cation/H_exchanger_CPA1_bac"/>
</dbReference>
<feature type="transmembrane region" description="Helical" evidence="10">
    <location>
        <begin position="392"/>
        <end position="416"/>
    </location>
</feature>
<accession>A0A2T0RE22</accession>
<evidence type="ECO:0000259" key="11">
    <source>
        <dbReference type="Pfam" id="PF00999"/>
    </source>
</evidence>
<dbReference type="GO" id="GO:0098719">
    <property type="term" value="P:sodium ion import across plasma membrane"/>
    <property type="evidence" value="ECO:0007669"/>
    <property type="project" value="TreeGrafter"/>
</dbReference>
<comment type="similarity">
    <text evidence="10">Belongs to the monovalent cation:proton antiporter 1 (CPA1) transporter (TC 2.A.36) family.</text>
</comment>
<gene>
    <name evidence="12" type="ORF">CLV70_13334</name>
</gene>
<feature type="transmembrane region" description="Helical" evidence="10">
    <location>
        <begin position="177"/>
        <end position="201"/>
    </location>
</feature>
<dbReference type="PANTHER" id="PTHR10110:SF86">
    <property type="entry name" value="SODIUM_HYDROGEN EXCHANGER 7"/>
    <property type="match status" value="1"/>
</dbReference>
<dbReference type="Gene3D" id="6.10.140.1330">
    <property type="match status" value="1"/>
</dbReference>
<feature type="transmembrane region" description="Helical" evidence="10">
    <location>
        <begin position="213"/>
        <end position="229"/>
    </location>
</feature>
<evidence type="ECO:0000256" key="8">
    <source>
        <dbReference type="ARBA" id="ARBA00023136"/>
    </source>
</evidence>
<feature type="transmembrane region" description="Helical" evidence="10">
    <location>
        <begin position="31"/>
        <end position="50"/>
    </location>
</feature>
<comment type="caution">
    <text evidence="12">The sequence shown here is derived from an EMBL/GenBank/DDBJ whole genome shotgun (WGS) entry which is preliminary data.</text>
</comment>
<dbReference type="EMBL" id="PVZG01000033">
    <property type="protein sequence ID" value="PRY19444.1"/>
    <property type="molecule type" value="Genomic_DNA"/>
</dbReference>
<keyword evidence="5 10" id="KW-1133">Transmembrane helix</keyword>
<sequence>MSVETTLLFILACVAVVVAVRWFADRTGLPAAALLTLLGILYALLPGPNVELEPELILTLVLPPLLYNAALDSSLVDIRRNLRTVISLSVVLVLLTALLIGVGFHYLVAGATLAAGVALGAAVAPPDPVAALAVGKKVGLPRNIVTLVQGEGLLNDATALTLLSVAISAAVGQEFSFSAAVGEFVISAAGGVIAGIVVAYAVRAARPIQHDPLIANAVSLATPFVAYLAAERVHVSGVLAVVVAGLIVGHDAPRLSSGASRLQVSAVWRLVDFLLEGLVFLLIGQQLPWVIEGLSEYETSTIVIAVAVSTGVVLLLRPLFLVLTQMLPRSMHARLGGDPAAEQSNSERERRLDGKEITALTWSGTRGVITLAAVFTIPHHTDAGLPFPDRDLLLFCAFVVVLVTLVGQGITFAPLVRMLGLKANEADKVRLRNEARSASVQAALDRLDEIHLQRHDHVEDQAIETMRKQLDSRLERYRRRLDLLEQSDSDEVPVSPQYEAALKVRRSVIDAQREELLRWRDAGRLSDEGMRVLERELDHEERLLPDRPRDG</sequence>
<dbReference type="OrthoDB" id="57886at2"/>
<evidence type="ECO:0000313" key="13">
    <source>
        <dbReference type="Proteomes" id="UP000239209"/>
    </source>
</evidence>
<keyword evidence="13" id="KW-1185">Reference proteome</keyword>
<keyword evidence="3 10" id="KW-1003">Cell membrane</keyword>
<dbReference type="GO" id="GO:0051453">
    <property type="term" value="P:regulation of intracellular pH"/>
    <property type="evidence" value="ECO:0007669"/>
    <property type="project" value="TreeGrafter"/>
</dbReference>
<feature type="transmembrane region" description="Helical" evidence="10">
    <location>
        <begin position="235"/>
        <end position="252"/>
    </location>
</feature>
<keyword evidence="2 10" id="KW-0813">Transport</keyword>
<feature type="transmembrane region" description="Helical" evidence="10">
    <location>
        <begin position="85"/>
        <end position="107"/>
    </location>
</feature>
<keyword evidence="10" id="KW-0050">Antiport</keyword>
<keyword evidence="8 10" id="KW-0472">Membrane</keyword>
<dbReference type="InterPro" id="IPR018422">
    <property type="entry name" value="Cation/H_exchanger_CPA1"/>
</dbReference>
<dbReference type="InterPro" id="IPR006153">
    <property type="entry name" value="Cation/H_exchanger_TM"/>
</dbReference>
<dbReference type="PANTHER" id="PTHR10110">
    <property type="entry name" value="SODIUM/HYDROGEN EXCHANGER"/>
    <property type="match status" value="1"/>
</dbReference>
<dbReference type="GO" id="GO:0015385">
    <property type="term" value="F:sodium:proton antiporter activity"/>
    <property type="evidence" value="ECO:0007669"/>
    <property type="project" value="InterPro"/>
</dbReference>
<dbReference type="Proteomes" id="UP000239209">
    <property type="component" value="Unassembled WGS sequence"/>
</dbReference>
<evidence type="ECO:0000256" key="2">
    <source>
        <dbReference type="ARBA" id="ARBA00022448"/>
    </source>
</evidence>
<dbReference type="GO" id="GO:0005886">
    <property type="term" value="C:plasma membrane"/>
    <property type="evidence" value="ECO:0007669"/>
    <property type="project" value="UniProtKB-SubCell"/>
</dbReference>
<evidence type="ECO:0000256" key="6">
    <source>
        <dbReference type="ARBA" id="ARBA00023053"/>
    </source>
</evidence>
<comment type="subcellular location">
    <subcellularLocation>
        <location evidence="1 10">Cell membrane</location>
        <topology evidence="1 10">Multi-pass membrane protein</topology>
    </subcellularLocation>
</comment>